<evidence type="ECO:0000256" key="5">
    <source>
        <dbReference type="ARBA" id="ARBA00022679"/>
    </source>
</evidence>
<dbReference type="InterPro" id="IPR003661">
    <property type="entry name" value="HisK_dim/P_dom"/>
</dbReference>
<organism evidence="14 15">
    <name type="scientific">Actinomarinicola tropica</name>
    <dbReference type="NCBI Taxonomy" id="2789776"/>
    <lineage>
        <taxon>Bacteria</taxon>
        <taxon>Bacillati</taxon>
        <taxon>Actinomycetota</taxon>
        <taxon>Acidimicrobiia</taxon>
        <taxon>Acidimicrobiales</taxon>
        <taxon>Iamiaceae</taxon>
        <taxon>Actinomarinicola</taxon>
    </lineage>
</organism>
<dbReference type="Pfam" id="PF02518">
    <property type="entry name" value="HATPase_c"/>
    <property type="match status" value="1"/>
</dbReference>
<dbReference type="GO" id="GO:0000155">
    <property type="term" value="F:phosphorelay sensor kinase activity"/>
    <property type="evidence" value="ECO:0007669"/>
    <property type="project" value="InterPro"/>
</dbReference>
<evidence type="ECO:0000256" key="1">
    <source>
        <dbReference type="ARBA" id="ARBA00000085"/>
    </source>
</evidence>
<dbReference type="Pfam" id="PF00672">
    <property type="entry name" value="HAMP"/>
    <property type="match status" value="1"/>
</dbReference>
<evidence type="ECO:0000256" key="8">
    <source>
        <dbReference type="ARBA" id="ARBA00022989"/>
    </source>
</evidence>
<dbReference type="SUPFAM" id="SSF55874">
    <property type="entry name" value="ATPase domain of HSP90 chaperone/DNA topoisomerase II/histidine kinase"/>
    <property type="match status" value="1"/>
</dbReference>
<keyword evidence="7 14" id="KW-0418">Kinase</keyword>
<evidence type="ECO:0000259" key="13">
    <source>
        <dbReference type="PROSITE" id="PS50885"/>
    </source>
</evidence>
<evidence type="ECO:0000313" key="15">
    <source>
        <dbReference type="Proteomes" id="UP000334019"/>
    </source>
</evidence>
<keyword evidence="15" id="KW-1185">Reference proteome</keyword>
<gene>
    <name evidence="14" type="ORF">GH723_00255</name>
</gene>
<dbReference type="PRINTS" id="PR00344">
    <property type="entry name" value="BCTRLSENSOR"/>
</dbReference>
<dbReference type="InterPro" id="IPR003594">
    <property type="entry name" value="HATPase_dom"/>
</dbReference>
<dbReference type="PROSITE" id="PS50109">
    <property type="entry name" value="HIS_KIN"/>
    <property type="match status" value="1"/>
</dbReference>
<dbReference type="InterPro" id="IPR007891">
    <property type="entry name" value="CHASE3"/>
</dbReference>
<dbReference type="InterPro" id="IPR052162">
    <property type="entry name" value="Sensor_kinase/Photoreceptor"/>
</dbReference>
<evidence type="ECO:0000256" key="10">
    <source>
        <dbReference type="SAM" id="Coils"/>
    </source>
</evidence>
<dbReference type="EMBL" id="CP045851">
    <property type="protein sequence ID" value="QGG93667.1"/>
    <property type="molecule type" value="Genomic_DNA"/>
</dbReference>
<evidence type="ECO:0000259" key="12">
    <source>
        <dbReference type="PROSITE" id="PS50109"/>
    </source>
</evidence>
<name>A0A5Q2RI42_9ACTN</name>
<evidence type="ECO:0000313" key="14">
    <source>
        <dbReference type="EMBL" id="QGG93667.1"/>
    </source>
</evidence>
<keyword evidence="10" id="KW-0175">Coiled coil</keyword>
<proteinExistence type="predicted"/>
<dbReference type="InterPro" id="IPR003660">
    <property type="entry name" value="HAMP_dom"/>
</dbReference>
<keyword evidence="8 11" id="KW-1133">Transmembrane helix</keyword>
<comment type="catalytic activity">
    <reaction evidence="1">
        <text>ATP + protein L-histidine = ADP + protein N-phospho-L-histidine.</text>
        <dbReference type="EC" id="2.7.13.3"/>
    </reaction>
</comment>
<evidence type="ECO:0000256" key="3">
    <source>
        <dbReference type="ARBA" id="ARBA00012438"/>
    </source>
</evidence>
<dbReference type="InterPro" id="IPR004358">
    <property type="entry name" value="Sig_transdc_His_kin-like_C"/>
</dbReference>
<feature type="transmembrane region" description="Helical" evidence="11">
    <location>
        <begin position="20"/>
        <end position="40"/>
    </location>
</feature>
<dbReference type="InterPro" id="IPR005467">
    <property type="entry name" value="His_kinase_dom"/>
</dbReference>
<feature type="domain" description="HAMP" evidence="13">
    <location>
        <begin position="213"/>
        <end position="265"/>
    </location>
</feature>
<dbReference type="RefSeq" id="WP_153757773.1">
    <property type="nucleotide sequence ID" value="NZ_CP045851.1"/>
</dbReference>
<reference evidence="14 15" key="1">
    <citation type="submission" date="2019-11" db="EMBL/GenBank/DDBJ databases">
        <authorList>
            <person name="He Y."/>
        </authorList>
    </citation>
    <scope>NUCLEOTIDE SEQUENCE [LARGE SCALE GENOMIC DNA]</scope>
    <source>
        <strain evidence="14 15">SCSIO 58843</strain>
    </source>
</reference>
<evidence type="ECO:0000256" key="6">
    <source>
        <dbReference type="ARBA" id="ARBA00022692"/>
    </source>
</evidence>
<dbReference type="CDD" id="cd06225">
    <property type="entry name" value="HAMP"/>
    <property type="match status" value="1"/>
</dbReference>
<sequence length="524" mass="57941">MSRPERQPSLKERVRRLLTVTLVIIGAIIVLTVVSLVRLIDARSRVYDEVDPAMVESAELLSAHIDQENGVRGFVISDGDDLFLEPFRSGREDAERLRADLDRRLASFGVLADELERIDEATTRWSEEYAAPAIAAARAGEASVGDAESLEEGRRLFEEVRASFDSLDDALREERTEAIEDVNTATSFLIAAIAGLAAMSITSKIVLWRTYHRAVAAPLDALGADAMAIAEGDLGRHIDPPDHLELARLATAMEEMRIRLVNDLRSIETTYAALEERTAELERSNSDLEQFAYVASHDLQEPLRKVISFTQLLQSRYGDQLDERADQYITYAVDGARRMQNLINDLLAFSRVGRLTREHERVDLGEVLGEAVDNLSEAIEASGATIDVGEMPSVLGDPILLVSLFQNLLGNSVKFRRDDEPPEVTVRSRRAPADDGWIVELTDNGIGIEPEFGERVFVIFQRLHGKEAYAGTGIGLAMCRKIVEHHGGTIHIEQPDGPGTRFVIELPDRTPEPALEPTTGSDPT</sequence>
<dbReference type="InterPro" id="IPR036097">
    <property type="entry name" value="HisK_dim/P_sf"/>
</dbReference>
<dbReference type="EC" id="2.7.13.3" evidence="3"/>
<dbReference type="Gene3D" id="3.30.565.10">
    <property type="entry name" value="Histidine kinase-like ATPase, C-terminal domain"/>
    <property type="match status" value="1"/>
</dbReference>
<keyword evidence="5" id="KW-0808">Transferase</keyword>
<dbReference type="SMART" id="SM00387">
    <property type="entry name" value="HATPase_c"/>
    <property type="match status" value="1"/>
</dbReference>
<dbReference type="SUPFAM" id="SSF47384">
    <property type="entry name" value="Homodimeric domain of signal transducing histidine kinase"/>
    <property type="match status" value="1"/>
</dbReference>
<dbReference type="KEGG" id="atq:GH723_00255"/>
<dbReference type="CDD" id="cd00082">
    <property type="entry name" value="HisKA"/>
    <property type="match status" value="1"/>
</dbReference>
<dbReference type="AlphaFoldDB" id="A0A5Q2RI42"/>
<evidence type="ECO:0000256" key="7">
    <source>
        <dbReference type="ARBA" id="ARBA00022777"/>
    </source>
</evidence>
<dbReference type="Pfam" id="PF05227">
    <property type="entry name" value="CHASE3"/>
    <property type="match status" value="1"/>
</dbReference>
<dbReference type="Pfam" id="PF00512">
    <property type="entry name" value="HisKA"/>
    <property type="match status" value="1"/>
</dbReference>
<dbReference type="Proteomes" id="UP000334019">
    <property type="component" value="Chromosome"/>
</dbReference>
<protein>
    <recommendedName>
        <fullName evidence="3">histidine kinase</fullName>
        <ecNumber evidence="3">2.7.13.3</ecNumber>
    </recommendedName>
</protein>
<evidence type="ECO:0000256" key="11">
    <source>
        <dbReference type="SAM" id="Phobius"/>
    </source>
</evidence>
<evidence type="ECO:0000256" key="2">
    <source>
        <dbReference type="ARBA" id="ARBA00004236"/>
    </source>
</evidence>
<comment type="subcellular location">
    <subcellularLocation>
        <location evidence="2">Cell membrane</location>
    </subcellularLocation>
</comment>
<accession>A0A5Q2RI42</accession>
<evidence type="ECO:0000256" key="9">
    <source>
        <dbReference type="ARBA" id="ARBA00023012"/>
    </source>
</evidence>
<keyword evidence="9" id="KW-0902">Two-component regulatory system</keyword>
<feature type="domain" description="Histidine kinase" evidence="12">
    <location>
        <begin position="294"/>
        <end position="510"/>
    </location>
</feature>
<dbReference type="SMART" id="SM00388">
    <property type="entry name" value="HisKA"/>
    <property type="match status" value="1"/>
</dbReference>
<dbReference type="Gene3D" id="1.10.287.130">
    <property type="match status" value="1"/>
</dbReference>
<keyword evidence="4" id="KW-0597">Phosphoprotein</keyword>
<keyword evidence="11" id="KW-0472">Membrane</keyword>
<keyword evidence="6 11" id="KW-0812">Transmembrane</keyword>
<dbReference type="SMART" id="SM00304">
    <property type="entry name" value="HAMP"/>
    <property type="match status" value="1"/>
</dbReference>
<dbReference type="Gene3D" id="6.10.340.10">
    <property type="match status" value="1"/>
</dbReference>
<dbReference type="InterPro" id="IPR036890">
    <property type="entry name" value="HATPase_C_sf"/>
</dbReference>
<feature type="coiled-coil region" evidence="10">
    <location>
        <begin position="257"/>
        <end position="291"/>
    </location>
</feature>
<dbReference type="GO" id="GO:0005886">
    <property type="term" value="C:plasma membrane"/>
    <property type="evidence" value="ECO:0007669"/>
    <property type="project" value="UniProtKB-SubCell"/>
</dbReference>
<evidence type="ECO:0000256" key="4">
    <source>
        <dbReference type="ARBA" id="ARBA00022553"/>
    </source>
</evidence>
<dbReference type="PANTHER" id="PTHR43304">
    <property type="entry name" value="PHYTOCHROME-LIKE PROTEIN CPH1"/>
    <property type="match status" value="1"/>
</dbReference>
<dbReference type="PANTHER" id="PTHR43304:SF1">
    <property type="entry name" value="PAC DOMAIN-CONTAINING PROTEIN"/>
    <property type="match status" value="1"/>
</dbReference>
<dbReference type="PROSITE" id="PS50885">
    <property type="entry name" value="HAMP"/>
    <property type="match status" value="1"/>
</dbReference>